<protein>
    <submittedName>
        <fullName evidence="1">Uncharacterized protein</fullName>
    </submittedName>
</protein>
<keyword evidence="2" id="KW-1185">Reference proteome</keyword>
<proteinExistence type="predicted"/>
<dbReference type="Proteomes" id="UP001235303">
    <property type="component" value="Unassembled WGS sequence"/>
</dbReference>
<organism evidence="1 2">
    <name type="scientific">Roseofilum acuticapitatum BLCC-M154</name>
    <dbReference type="NCBI Taxonomy" id="3022444"/>
    <lineage>
        <taxon>Bacteria</taxon>
        <taxon>Bacillati</taxon>
        <taxon>Cyanobacteriota</taxon>
        <taxon>Cyanophyceae</taxon>
        <taxon>Desertifilales</taxon>
        <taxon>Desertifilaceae</taxon>
        <taxon>Roseofilum</taxon>
        <taxon>Roseofilum acuticapitatum</taxon>
    </lineage>
</organism>
<accession>A0ABT7APB0</accession>
<name>A0ABT7APB0_9CYAN</name>
<dbReference type="RefSeq" id="WP_283752494.1">
    <property type="nucleotide sequence ID" value="NZ_JAQOSP010000033.1"/>
</dbReference>
<evidence type="ECO:0000313" key="1">
    <source>
        <dbReference type="EMBL" id="MDJ1168732.1"/>
    </source>
</evidence>
<comment type="caution">
    <text evidence="1">The sequence shown here is derived from an EMBL/GenBank/DDBJ whole genome shotgun (WGS) entry which is preliminary data.</text>
</comment>
<reference evidence="1 2" key="1">
    <citation type="submission" date="2023-01" db="EMBL/GenBank/DDBJ databases">
        <title>Novel diversity within Roseofilum (Cyanobacteria; Desertifilaceae) from marine benthic mats with descriptions of four novel species.</title>
        <authorList>
            <person name="Wang Y."/>
            <person name="Berthold D.E."/>
            <person name="Hu J."/>
            <person name="Lefler F.W."/>
            <person name="Laughinghouse H.D. IV."/>
        </authorList>
    </citation>
    <scope>NUCLEOTIDE SEQUENCE [LARGE SCALE GENOMIC DNA]</scope>
    <source>
        <strain evidence="1 2">BLCC-M154</strain>
    </source>
</reference>
<gene>
    <name evidence="1" type="ORF">PMG71_04775</name>
</gene>
<sequence length="44" mass="4889">MNPSLLAELAIDFTKLPIAAVSHYTAVQYFLSCPHYSSEKSASW</sequence>
<dbReference type="EMBL" id="JAQOSP010000033">
    <property type="protein sequence ID" value="MDJ1168732.1"/>
    <property type="molecule type" value="Genomic_DNA"/>
</dbReference>
<evidence type="ECO:0000313" key="2">
    <source>
        <dbReference type="Proteomes" id="UP001235303"/>
    </source>
</evidence>